<evidence type="ECO:0000256" key="3">
    <source>
        <dbReference type="ARBA" id="ARBA00022475"/>
    </source>
</evidence>
<dbReference type="InterPro" id="IPR004501">
    <property type="entry name" value="PTS_EIIC_3"/>
</dbReference>
<keyword evidence="6 9" id="KW-1133">Transmembrane helix</keyword>
<feature type="domain" description="PTS EIIC type-3" evidence="10">
    <location>
        <begin position="9"/>
        <end position="412"/>
    </location>
</feature>
<dbReference type="PIRSF" id="PIRSF006351">
    <property type="entry name" value="PTS_EIIC-Cellobiose"/>
    <property type="match status" value="1"/>
</dbReference>
<gene>
    <name evidence="11" type="ORF">HMPREF1316_0398</name>
</gene>
<keyword evidence="4 8" id="KW-0762">Sugar transport</keyword>
<feature type="transmembrane region" description="Helical" evidence="9">
    <location>
        <begin position="36"/>
        <end position="60"/>
    </location>
</feature>
<feature type="transmembrane region" description="Helical" evidence="9">
    <location>
        <begin position="173"/>
        <end position="194"/>
    </location>
</feature>
<feature type="transmembrane region" description="Helical" evidence="9">
    <location>
        <begin position="228"/>
        <end position="251"/>
    </location>
</feature>
<keyword evidence="5 9" id="KW-0812">Transmembrane</keyword>
<dbReference type="AlphaFoldDB" id="U2TRG6"/>
<evidence type="ECO:0000256" key="9">
    <source>
        <dbReference type="SAM" id="Phobius"/>
    </source>
</evidence>
<evidence type="ECO:0000313" key="11">
    <source>
        <dbReference type="EMBL" id="ERL08688.1"/>
    </source>
</evidence>
<evidence type="ECO:0000256" key="7">
    <source>
        <dbReference type="ARBA" id="ARBA00023136"/>
    </source>
</evidence>
<feature type="transmembrane region" description="Helical" evidence="9">
    <location>
        <begin position="200"/>
        <end position="221"/>
    </location>
</feature>
<dbReference type="EMBL" id="AWEZ01000043">
    <property type="protein sequence ID" value="ERL08688.1"/>
    <property type="molecule type" value="Genomic_DNA"/>
</dbReference>
<dbReference type="PROSITE" id="PS51105">
    <property type="entry name" value="PTS_EIIC_TYPE_3"/>
    <property type="match status" value="1"/>
</dbReference>
<keyword evidence="7 8" id="KW-0472">Membrane</keyword>
<dbReference type="RefSeq" id="WP_021725828.1">
    <property type="nucleotide sequence ID" value="NZ_AWEZ01000043.1"/>
</dbReference>
<dbReference type="eggNOG" id="COG1455">
    <property type="taxonomic scope" value="Bacteria"/>
</dbReference>
<reference evidence="11 12" key="1">
    <citation type="submission" date="2013-08" db="EMBL/GenBank/DDBJ databases">
        <authorList>
            <person name="Durkin A.S."/>
            <person name="Haft D.R."/>
            <person name="McCorrison J."/>
            <person name="Torralba M."/>
            <person name="Gillis M."/>
            <person name="Haft D.H."/>
            <person name="Methe B."/>
            <person name="Sutton G."/>
            <person name="Nelson K.E."/>
        </authorList>
    </citation>
    <scope>NUCLEOTIDE SEQUENCE [LARGE SCALE GENOMIC DNA]</scope>
    <source>
        <strain evidence="11 12">F0195</strain>
    </source>
</reference>
<protein>
    <recommendedName>
        <fullName evidence="8">Permease IIC component</fullName>
    </recommendedName>
</protein>
<organism evidence="11 12">
    <name type="scientific">Olsenella profusa F0195</name>
    <dbReference type="NCBI Taxonomy" id="1125712"/>
    <lineage>
        <taxon>Bacteria</taxon>
        <taxon>Bacillati</taxon>
        <taxon>Actinomycetota</taxon>
        <taxon>Coriobacteriia</taxon>
        <taxon>Coriobacteriales</taxon>
        <taxon>Atopobiaceae</taxon>
        <taxon>Olsenella</taxon>
    </lineage>
</organism>
<feature type="transmembrane region" description="Helical" evidence="9">
    <location>
        <begin position="392"/>
        <end position="413"/>
    </location>
</feature>
<dbReference type="InterPro" id="IPR051088">
    <property type="entry name" value="PTS_Sugar-EIIC/EIIB"/>
</dbReference>
<keyword evidence="12" id="KW-1185">Reference proteome</keyword>
<comment type="caution">
    <text evidence="11">The sequence shown here is derived from an EMBL/GenBank/DDBJ whole genome shotgun (WGS) entry which is preliminary data.</text>
</comment>
<feature type="transmembrane region" description="Helical" evidence="9">
    <location>
        <begin position="72"/>
        <end position="91"/>
    </location>
</feature>
<evidence type="ECO:0000256" key="8">
    <source>
        <dbReference type="PIRNR" id="PIRNR006351"/>
    </source>
</evidence>
<evidence type="ECO:0000259" key="10">
    <source>
        <dbReference type="PROSITE" id="PS51105"/>
    </source>
</evidence>
<comment type="function">
    <text evidence="8">The phosphoenolpyruvate-dependent sugar phosphotransferase system (PTS), a major carbohydrate active -transport system, catalyzes the phosphorylation of incoming sugar substrates concomitant with their translocation across the cell membrane.</text>
</comment>
<dbReference type="GO" id="GO:0008982">
    <property type="term" value="F:protein-N(PI)-phosphohistidine-sugar phosphotransferase activity"/>
    <property type="evidence" value="ECO:0007669"/>
    <property type="project" value="UniProtKB-UniRule"/>
</dbReference>
<dbReference type="STRING" id="1125712.HMPREF1316_0398"/>
<evidence type="ECO:0000256" key="2">
    <source>
        <dbReference type="ARBA" id="ARBA00022448"/>
    </source>
</evidence>
<dbReference type="PANTHER" id="PTHR33989:SF4">
    <property type="entry name" value="PTS SYSTEM N,N'-DIACETYLCHITOBIOSE-SPECIFIC EIIC COMPONENT"/>
    <property type="match status" value="1"/>
</dbReference>
<evidence type="ECO:0000256" key="4">
    <source>
        <dbReference type="ARBA" id="ARBA00022597"/>
    </source>
</evidence>
<feature type="transmembrane region" description="Helical" evidence="9">
    <location>
        <begin position="134"/>
        <end position="153"/>
    </location>
</feature>
<feature type="transmembrane region" description="Helical" evidence="9">
    <location>
        <begin position="367"/>
        <end position="386"/>
    </location>
</feature>
<keyword evidence="2 8" id="KW-0813">Transport</keyword>
<dbReference type="PANTHER" id="PTHR33989">
    <property type="match status" value="1"/>
</dbReference>
<keyword evidence="3 8" id="KW-1003">Cell membrane</keyword>
<dbReference type="GO" id="GO:1901264">
    <property type="term" value="P:carbohydrate derivative transport"/>
    <property type="evidence" value="ECO:0007669"/>
    <property type="project" value="TreeGrafter"/>
</dbReference>
<evidence type="ECO:0000256" key="1">
    <source>
        <dbReference type="ARBA" id="ARBA00004651"/>
    </source>
</evidence>
<dbReference type="PATRIC" id="fig|1125712.3.peg.1024"/>
<sequence>MEGFFNSKFMITLQKFGQALGRNKYLSALQATMQTLMAIIMVGAISQILCSVGCNIFGWFSADSEIYQVLYMPYNFTMNMLSLWVVLFLGYNYARNIDIKTPVITASECLFCYLLIAGALSTNEAGTVVMDTTYFSASGMFMGFLTCFIVAQIDKMCVDRKIYIRMPDIVPQFLQDGFAGIVPLLFNVIIFQVLNTTVTTLTGGAFTLISGFIALLAAPLAGLTSAPGIVVICTFAGVLWCFGIHGALIAMTTLMPIGIQTTAQNYAAFQSGGTAALVFYPVALAAGLSYCGGSGNTFPAAIYAAFFAKSEQVKAVGKASIVPGWFNINEPMTFGLPIMYNPILCIPYILCIPLNCLFYWIGYATGLLIPGYIMISALLPMGFAGYLSTLNIWNFLWDYFSVIPMGLIWLPFIRAYDKQLYDKEQAELAAEASAEA</sequence>
<dbReference type="GO" id="GO:0005886">
    <property type="term" value="C:plasma membrane"/>
    <property type="evidence" value="ECO:0007669"/>
    <property type="project" value="UniProtKB-SubCell"/>
</dbReference>
<dbReference type="Pfam" id="PF02378">
    <property type="entry name" value="PTS_EIIC"/>
    <property type="match status" value="1"/>
</dbReference>
<comment type="subcellular location">
    <subcellularLocation>
        <location evidence="1">Cell membrane</location>
        <topology evidence="1">Multi-pass membrane protein</topology>
    </subcellularLocation>
</comment>
<feature type="transmembrane region" description="Helical" evidence="9">
    <location>
        <begin position="103"/>
        <end position="122"/>
    </location>
</feature>
<evidence type="ECO:0000313" key="12">
    <source>
        <dbReference type="Proteomes" id="UP000016638"/>
    </source>
</evidence>
<dbReference type="InterPro" id="IPR003352">
    <property type="entry name" value="PTS_EIIC"/>
</dbReference>
<dbReference type="Proteomes" id="UP000016638">
    <property type="component" value="Unassembled WGS sequence"/>
</dbReference>
<name>U2TRG6_9ACTN</name>
<feature type="transmembrane region" description="Helical" evidence="9">
    <location>
        <begin position="338"/>
        <end position="360"/>
    </location>
</feature>
<dbReference type="OrthoDB" id="3169536at2"/>
<dbReference type="GO" id="GO:0009401">
    <property type="term" value="P:phosphoenolpyruvate-dependent sugar phosphotransferase system"/>
    <property type="evidence" value="ECO:0007669"/>
    <property type="project" value="InterPro"/>
</dbReference>
<accession>U2TRG6</accession>
<evidence type="ECO:0000256" key="6">
    <source>
        <dbReference type="ARBA" id="ARBA00022989"/>
    </source>
</evidence>
<proteinExistence type="predicted"/>
<evidence type="ECO:0000256" key="5">
    <source>
        <dbReference type="ARBA" id="ARBA00022692"/>
    </source>
</evidence>
<dbReference type="InterPro" id="IPR004796">
    <property type="entry name" value="PTS_IIC_cello"/>
</dbReference>